<reference evidence="7 8" key="1">
    <citation type="submission" date="2019-09" db="EMBL/GenBank/DDBJ databases">
        <title>Genomes of family Cryomorphaceae.</title>
        <authorList>
            <person name="Bowman J.P."/>
        </authorList>
    </citation>
    <scope>NUCLEOTIDE SEQUENCE [LARGE SCALE GENOMIC DNA]</scope>
    <source>
        <strain evidence="7 8">LMG 25704</strain>
    </source>
</reference>
<dbReference type="SUPFAM" id="SSF58014">
    <property type="entry name" value="Coiled-coil domain of nucleotide exchange factor GrpE"/>
    <property type="match status" value="1"/>
</dbReference>
<evidence type="ECO:0000313" key="8">
    <source>
        <dbReference type="Proteomes" id="UP000468650"/>
    </source>
</evidence>
<sequence>MSKKSDKVENTAQEENVKAAEAATEVREETASAENSESNTSEEVSEVDKLKAEVEDLKNQNLRLYAEFENFRKRNARERVELSTTANREVLAALLPILDDFKRALSNVSEEEKETEVAKGLGLISSKLHETLKQKGLKPMENTVGKKFDVDFMEAITKIPAPTPDMAGKVIDEIEAGYMIGEKILRYAKVVVADGEPQS</sequence>
<dbReference type="PRINTS" id="PR00773">
    <property type="entry name" value="GRPEPROTEIN"/>
</dbReference>
<keyword evidence="2 3" id="KW-0143">Chaperone</keyword>
<dbReference type="GO" id="GO:0006457">
    <property type="term" value="P:protein folding"/>
    <property type="evidence" value="ECO:0007669"/>
    <property type="project" value="InterPro"/>
</dbReference>
<name>A0A6N6RED9_9FLAO</name>
<keyword evidence="3" id="KW-0963">Cytoplasm</keyword>
<dbReference type="PANTHER" id="PTHR21237:SF23">
    <property type="entry name" value="GRPE PROTEIN HOMOLOG, MITOCHONDRIAL"/>
    <property type="match status" value="1"/>
</dbReference>
<dbReference type="Pfam" id="PF01025">
    <property type="entry name" value="GrpE"/>
    <property type="match status" value="1"/>
</dbReference>
<dbReference type="Proteomes" id="UP000468650">
    <property type="component" value="Unassembled WGS sequence"/>
</dbReference>
<organism evidence="7 8">
    <name type="scientific">Phaeocystidibacter luteus</name>
    <dbReference type="NCBI Taxonomy" id="911197"/>
    <lineage>
        <taxon>Bacteria</taxon>
        <taxon>Pseudomonadati</taxon>
        <taxon>Bacteroidota</taxon>
        <taxon>Flavobacteriia</taxon>
        <taxon>Flavobacteriales</taxon>
        <taxon>Phaeocystidibacteraceae</taxon>
        <taxon>Phaeocystidibacter</taxon>
    </lineage>
</organism>
<dbReference type="AlphaFoldDB" id="A0A6N6RED9"/>
<evidence type="ECO:0000256" key="4">
    <source>
        <dbReference type="RuleBase" id="RU000639"/>
    </source>
</evidence>
<accession>A0A6N6RED9</accession>
<dbReference type="GO" id="GO:0042803">
    <property type="term" value="F:protein homodimerization activity"/>
    <property type="evidence" value="ECO:0007669"/>
    <property type="project" value="InterPro"/>
</dbReference>
<comment type="similarity">
    <text evidence="1 3 5">Belongs to the GrpE family.</text>
</comment>
<dbReference type="Gene3D" id="3.90.20.20">
    <property type="match status" value="1"/>
</dbReference>
<comment type="subunit">
    <text evidence="3">Homodimer.</text>
</comment>
<dbReference type="CDD" id="cd00446">
    <property type="entry name" value="GrpE"/>
    <property type="match status" value="1"/>
</dbReference>
<evidence type="ECO:0000313" key="7">
    <source>
        <dbReference type="EMBL" id="KAB2808144.1"/>
    </source>
</evidence>
<feature type="region of interest" description="Disordered" evidence="6">
    <location>
        <begin position="1"/>
        <end position="49"/>
    </location>
</feature>
<dbReference type="HAMAP" id="MF_01151">
    <property type="entry name" value="GrpE"/>
    <property type="match status" value="1"/>
</dbReference>
<dbReference type="GO" id="GO:0051087">
    <property type="term" value="F:protein-folding chaperone binding"/>
    <property type="evidence" value="ECO:0007669"/>
    <property type="project" value="InterPro"/>
</dbReference>
<keyword evidence="3 4" id="KW-0346">Stress response</keyword>
<dbReference type="PANTHER" id="PTHR21237">
    <property type="entry name" value="GRPE PROTEIN"/>
    <property type="match status" value="1"/>
</dbReference>
<dbReference type="OrthoDB" id="9812586at2"/>
<comment type="function">
    <text evidence="3 4">Participates actively in the response to hyperosmotic and heat shock by preventing the aggregation of stress-denatured proteins, in association with DnaK and GrpE. It is the nucleotide exchange factor for DnaK and may function as a thermosensor. Unfolded proteins bind initially to DnaJ; upon interaction with the DnaJ-bound protein, DnaK hydrolyzes its bound ATP, resulting in the formation of a stable complex. GrpE releases ADP from DnaK; ATP binding to DnaK triggers the release of the substrate protein, thus completing the reaction cycle. Several rounds of ATP-dependent interactions between DnaJ, DnaK and GrpE are required for fully efficient folding.</text>
</comment>
<comment type="subcellular location">
    <subcellularLocation>
        <location evidence="3">Cytoplasm</location>
    </subcellularLocation>
</comment>
<gene>
    <name evidence="3" type="primary">grpE</name>
    <name evidence="7" type="ORF">F8C67_11285</name>
</gene>
<evidence type="ECO:0000256" key="6">
    <source>
        <dbReference type="SAM" id="MobiDB-lite"/>
    </source>
</evidence>
<feature type="compositionally biased region" description="Low complexity" evidence="6">
    <location>
        <begin position="32"/>
        <end position="42"/>
    </location>
</feature>
<evidence type="ECO:0000256" key="5">
    <source>
        <dbReference type="RuleBase" id="RU004478"/>
    </source>
</evidence>
<dbReference type="SUPFAM" id="SSF51064">
    <property type="entry name" value="Head domain of nucleotide exchange factor GrpE"/>
    <property type="match status" value="1"/>
</dbReference>
<dbReference type="GO" id="GO:0005737">
    <property type="term" value="C:cytoplasm"/>
    <property type="evidence" value="ECO:0007669"/>
    <property type="project" value="UniProtKB-SubCell"/>
</dbReference>
<evidence type="ECO:0000256" key="2">
    <source>
        <dbReference type="ARBA" id="ARBA00023186"/>
    </source>
</evidence>
<evidence type="ECO:0000256" key="3">
    <source>
        <dbReference type="HAMAP-Rule" id="MF_01151"/>
    </source>
</evidence>
<dbReference type="GO" id="GO:0051082">
    <property type="term" value="F:unfolded protein binding"/>
    <property type="evidence" value="ECO:0007669"/>
    <property type="project" value="TreeGrafter"/>
</dbReference>
<evidence type="ECO:0000256" key="1">
    <source>
        <dbReference type="ARBA" id="ARBA00009054"/>
    </source>
</evidence>
<proteinExistence type="inferred from homology"/>
<dbReference type="PROSITE" id="PS01071">
    <property type="entry name" value="GRPE"/>
    <property type="match status" value="1"/>
</dbReference>
<protein>
    <recommendedName>
        <fullName evidence="3 4">Protein GrpE</fullName>
    </recommendedName>
    <alternativeName>
        <fullName evidence="3">HSP-70 cofactor</fullName>
    </alternativeName>
</protein>
<comment type="caution">
    <text evidence="7">The sequence shown here is derived from an EMBL/GenBank/DDBJ whole genome shotgun (WGS) entry which is preliminary data.</text>
</comment>
<dbReference type="InterPro" id="IPR000740">
    <property type="entry name" value="GrpE"/>
</dbReference>
<dbReference type="Gene3D" id="2.30.22.10">
    <property type="entry name" value="Head domain of nucleotide exchange factor GrpE"/>
    <property type="match status" value="1"/>
</dbReference>
<dbReference type="InterPro" id="IPR013805">
    <property type="entry name" value="GrpE_CC"/>
</dbReference>
<dbReference type="GO" id="GO:0000774">
    <property type="term" value="F:adenyl-nucleotide exchange factor activity"/>
    <property type="evidence" value="ECO:0007669"/>
    <property type="project" value="InterPro"/>
</dbReference>
<dbReference type="InterPro" id="IPR009012">
    <property type="entry name" value="GrpE_head"/>
</dbReference>
<dbReference type="EMBL" id="WBVO01000009">
    <property type="protein sequence ID" value="KAB2808144.1"/>
    <property type="molecule type" value="Genomic_DNA"/>
</dbReference>
<keyword evidence="8" id="KW-1185">Reference proteome</keyword>
<dbReference type="RefSeq" id="WP_151667957.1">
    <property type="nucleotide sequence ID" value="NZ_WBVO01000009.1"/>
</dbReference>